<evidence type="ECO:0000256" key="2">
    <source>
        <dbReference type="ARBA" id="ARBA00006484"/>
    </source>
</evidence>
<dbReference type="EC" id="1.1.1.320" evidence="6"/>
<evidence type="ECO:0000256" key="1">
    <source>
        <dbReference type="ARBA" id="ARBA00004496"/>
    </source>
</evidence>
<dbReference type="InterPro" id="IPR036291">
    <property type="entry name" value="NAD(P)-bd_dom_sf"/>
</dbReference>
<evidence type="ECO:0000256" key="5">
    <source>
        <dbReference type="ARBA" id="ARBA00023002"/>
    </source>
</evidence>
<organism evidence="6 7">
    <name type="scientific">Oceanobacillus piezotolerans</name>
    <dbReference type="NCBI Taxonomy" id="2448030"/>
    <lineage>
        <taxon>Bacteria</taxon>
        <taxon>Bacillati</taxon>
        <taxon>Bacillota</taxon>
        <taxon>Bacilli</taxon>
        <taxon>Bacillales</taxon>
        <taxon>Bacillaceae</taxon>
        <taxon>Oceanobacillus</taxon>
    </lineage>
</organism>
<dbReference type="InterPro" id="IPR051721">
    <property type="entry name" value="Biopterin_syn/organic_redct"/>
</dbReference>
<evidence type="ECO:0000313" key="7">
    <source>
        <dbReference type="Proteomes" id="UP000270219"/>
    </source>
</evidence>
<comment type="caution">
    <text evidence="6">The sequence shown here is derived from an EMBL/GenBank/DDBJ whole genome shotgun (WGS) entry which is preliminary data.</text>
</comment>
<evidence type="ECO:0000256" key="4">
    <source>
        <dbReference type="ARBA" id="ARBA00022857"/>
    </source>
</evidence>
<dbReference type="RefSeq" id="WP_121522570.1">
    <property type="nucleotide sequence ID" value="NZ_RCHR01000003.1"/>
</dbReference>
<evidence type="ECO:0000256" key="3">
    <source>
        <dbReference type="ARBA" id="ARBA00022490"/>
    </source>
</evidence>
<keyword evidence="7" id="KW-1185">Reference proteome</keyword>
<gene>
    <name evidence="6" type="ORF">D8M04_08890</name>
</gene>
<dbReference type="Pfam" id="PF00106">
    <property type="entry name" value="adh_short"/>
    <property type="match status" value="1"/>
</dbReference>
<reference evidence="6 7" key="1">
    <citation type="submission" date="2018-10" db="EMBL/GenBank/DDBJ databases">
        <title>Oceanobacillus sp. YLB-02 draft genome.</title>
        <authorList>
            <person name="Yu L."/>
        </authorList>
    </citation>
    <scope>NUCLEOTIDE SEQUENCE [LARGE SCALE GENOMIC DNA]</scope>
    <source>
        <strain evidence="6 7">YLB-02</strain>
    </source>
</reference>
<dbReference type="PANTHER" id="PTHR44085">
    <property type="entry name" value="SEPIAPTERIN REDUCTASE"/>
    <property type="match status" value="1"/>
</dbReference>
<keyword evidence="3" id="KW-0963">Cytoplasm</keyword>
<dbReference type="GO" id="GO:0004757">
    <property type="term" value="F:sepiapterin reductase (NADP+) activity"/>
    <property type="evidence" value="ECO:0007669"/>
    <property type="project" value="TreeGrafter"/>
</dbReference>
<dbReference type="PRINTS" id="PR00081">
    <property type="entry name" value="GDHRDH"/>
</dbReference>
<dbReference type="PROSITE" id="PS00061">
    <property type="entry name" value="ADH_SHORT"/>
    <property type="match status" value="1"/>
</dbReference>
<dbReference type="Proteomes" id="UP000270219">
    <property type="component" value="Unassembled WGS sequence"/>
</dbReference>
<dbReference type="GO" id="GO:0006729">
    <property type="term" value="P:tetrahydrobiopterin biosynthetic process"/>
    <property type="evidence" value="ECO:0007669"/>
    <property type="project" value="TreeGrafter"/>
</dbReference>
<name>A0A498DAC6_9BACI</name>
<accession>A0A498DAC6</accession>
<keyword evidence="5 6" id="KW-0560">Oxidoreductase</keyword>
<dbReference type="OrthoDB" id="9794387at2"/>
<sequence>MLKIAIITGVSKGLGEAIASLLLESGVAVYGISRSNSFKLSEIAKENNQIYQHYPCDLTVSEEVEETFQKVMHDISLIEKEPEMIYLINNAATVEPMDQAINTKSRDIMRHVQLNTITPMILTNQLLKTATEQQIPSISVVITSGAAERPISGWSAYCATKASMNMYTKVVALEQEEMQTENKVIAFNPGVMDTEMQEIIRSSNKEAFTDVEHYKNLKEKNALKNPKIVAGVLIDIINDEAVVNGEIYNVKEYL</sequence>
<dbReference type="NCBIfam" id="NF005381">
    <property type="entry name" value="PRK06924.1"/>
    <property type="match status" value="1"/>
</dbReference>
<dbReference type="InterPro" id="IPR020904">
    <property type="entry name" value="Sc_DH/Rdtase_CS"/>
</dbReference>
<keyword evidence="4" id="KW-0521">NADP</keyword>
<protein>
    <submittedName>
        <fullName evidence="6">(S)-benzoin forming benzil reductase</fullName>
        <ecNumber evidence="6">1.1.1.320</ecNumber>
    </submittedName>
</protein>
<dbReference type="PANTHER" id="PTHR44085:SF2">
    <property type="entry name" value="SEPIAPTERIN REDUCTASE"/>
    <property type="match status" value="1"/>
</dbReference>
<dbReference type="AlphaFoldDB" id="A0A498DAC6"/>
<proteinExistence type="inferred from homology"/>
<comment type="subcellular location">
    <subcellularLocation>
        <location evidence="1">Cytoplasm</location>
    </subcellularLocation>
</comment>
<comment type="similarity">
    <text evidence="2">Belongs to the short-chain dehydrogenases/reductases (SDR) family.</text>
</comment>
<dbReference type="SUPFAM" id="SSF51735">
    <property type="entry name" value="NAD(P)-binding Rossmann-fold domains"/>
    <property type="match status" value="1"/>
</dbReference>
<dbReference type="InterPro" id="IPR002347">
    <property type="entry name" value="SDR_fam"/>
</dbReference>
<dbReference type="Gene3D" id="3.40.50.720">
    <property type="entry name" value="NAD(P)-binding Rossmann-like Domain"/>
    <property type="match status" value="1"/>
</dbReference>
<evidence type="ECO:0000313" key="6">
    <source>
        <dbReference type="EMBL" id="RLL44980.1"/>
    </source>
</evidence>
<dbReference type="EMBL" id="RCHR01000003">
    <property type="protein sequence ID" value="RLL44980.1"/>
    <property type="molecule type" value="Genomic_DNA"/>
</dbReference>
<dbReference type="GO" id="GO:0005737">
    <property type="term" value="C:cytoplasm"/>
    <property type="evidence" value="ECO:0007669"/>
    <property type="project" value="UniProtKB-SubCell"/>
</dbReference>